<dbReference type="InterPro" id="IPR000717">
    <property type="entry name" value="PCI_dom"/>
</dbReference>
<evidence type="ECO:0000259" key="7">
    <source>
        <dbReference type="PROSITE" id="PS50250"/>
    </source>
</evidence>
<name>A0A443SPR1_9ACAR</name>
<evidence type="ECO:0000256" key="4">
    <source>
        <dbReference type="ARBA" id="ARBA00022942"/>
    </source>
</evidence>
<evidence type="ECO:0000256" key="6">
    <source>
        <dbReference type="ARBA" id="ARBA00078986"/>
    </source>
</evidence>
<dbReference type="PANTHER" id="PTHR12387:SF0">
    <property type="entry name" value="26S PROTEASOME NON-ATPASE REGULATORY SUBUNIT 8"/>
    <property type="match status" value="1"/>
</dbReference>
<dbReference type="Gene3D" id="2.120.10.80">
    <property type="entry name" value="Kelch-type beta propeller"/>
    <property type="match status" value="2"/>
</dbReference>
<dbReference type="EMBL" id="NCKV01000900">
    <property type="protein sequence ID" value="RWS29475.1"/>
    <property type="molecule type" value="Genomic_DNA"/>
</dbReference>
<feature type="domain" description="PCI" evidence="7">
    <location>
        <begin position="79"/>
        <end position="251"/>
    </location>
</feature>
<dbReference type="GO" id="GO:0008541">
    <property type="term" value="C:proteasome regulatory particle, lid subcomplex"/>
    <property type="evidence" value="ECO:0007669"/>
    <property type="project" value="TreeGrafter"/>
</dbReference>
<dbReference type="Pfam" id="PF01344">
    <property type="entry name" value="Kelch_1"/>
    <property type="match status" value="1"/>
</dbReference>
<keyword evidence="3" id="KW-0880">Kelch repeat</keyword>
<dbReference type="SMART" id="SM00612">
    <property type="entry name" value="Kelch"/>
    <property type="match status" value="6"/>
</dbReference>
<evidence type="ECO:0000256" key="2">
    <source>
        <dbReference type="ARBA" id="ARBA00014939"/>
    </source>
</evidence>
<dbReference type="OrthoDB" id="409122at2759"/>
<dbReference type="Pfam" id="PF10075">
    <property type="entry name" value="CSN8_PSD8_EIF3K"/>
    <property type="match status" value="1"/>
</dbReference>
<dbReference type="GO" id="GO:0005634">
    <property type="term" value="C:nucleus"/>
    <property type="evidence" value="ECO:0007669"/>
    <property type="project" value="TreeGrafter"/>
</dbReference>
<dbReference type="GO" id="GO:0043161">
    <property type="term" value="P:proteasome-mediated ubiquitin-dependent protein catabolic process"/>
    <property type="evidence" value="ECO:0007669"/>
    <property type="project" value="TreeGrafter"/>
</dbReference>
<keyword evidence="4 8" id="KW-0647">Proteasome</keyword>
<keyword evidence="9" id="KW-1185">Reference proteome</keyword>
<dbReference type="AlphaFoldDB" id="A0A443SPR1"/>
<gene>
    <name evidence="8" type="ORF">B4U80_06496</name>
</gene>
<proteinExistence type="inferred from homology"/>
<evidence type="ECO:0000256" key="3">
    <source>
        <dbReference type="ARBA" id="ARBA00022441"/>
    </source>
</evidence>
<protein>
    <recommendedName>
        <fullName evidence="2">26S proteasome non-ATPase regulatory subunit 8</fullName>
    </recommendedName>
    <alternativeName>
        <fullName evidence="6">26S proteasome regulatory subunit RPN12</fullName>
    </alternativeName>
</protein>
<comment type="similarity">
    <text evidence="1">Belongs to the proteasome subunit S14 family.</text>
</comment>
<dbReference type="GO" id="GO:0005829">
    <property type="term" value="C:cytosol"/>
    <property type="evidence" value="ECO:0007669"/>
    <property type="project" value="TreeGrafter"/>
</dbReference>
<dbReference type="InterPro" id="IPR015915">
    <property type="entry name" value="Kelch-typ_b-propeller"/>
</dbReference>
<dbReference type="Proteomes" id="UP000288716">
    <property type="component" value="Unassembled WGS sequence"/>
</dbReference>
<evidence type="ECO:0000313" key="9">
    <source>
        <dbReference type="Proteomes" id="UP000288716"/>
    </source>
</evidence>
<dbReference type="FunFam" id="1.25.40.990:FF:000001">
    <property type="entry name" value="26S proteasome non-ATPase regulatory subunit"/>
    <property type="match status" value="1"/>
</dbReference>
<dbReference type="InterPro" id="IPR006652">
    <property type="entry name" value="Kelch_1"/>
</dbReference>
<evidence type="ECO:0000256" key="5">
    <source>
        <dbReference type="ARBA" id="ARBA00062283"/>
    </source>
</evidence>
<dbReference type="PROSITE" id="PS50250">
    <property type="entry name" value="PCI"/>
    <property type="match status" value="1"/>
</dbReference>
<dbReference type="InterPro" id="IPR033464">
    <property type="entry name" value="CSN8_PSD8_EIF3K"/>
</dbReference>
<comment type="caution">
    <text evidence="8">The sequence shown here is derived from an EMBL/GenBank/DDBJ whole genome shotgun (WGS) entry which is preliminary data.</text>
</comment>
<evidence type="ECO:0000256" key="1">
    <source>
        <dbReference type="ARBA" id="ARBA00009627"/>
    </source>
</evidence>
<evidence type="ECO:0000313" key="8">
    <source>
        <dbReference type="EMBL" id="RWS29475.1"/>
    </source>
</evidence>
<organism evidence="8 9">
    <name type="scientific">Leptotrombidium deliense</name>
    <dbReference type="NCBI Taxonomy" id="299467"/>
    <lineage>
        <taxon>Eukaryota</taxon>
        <taxon>Metazoa</taxon>
        <taxon>Ecdysozoa</taxon>
        <taxon>Arthropoda</taxon>
        <taxon>Chelicerata</taxon>
        <taxon>Arachnida</taxon>
        <taxon>Acari</taxon>
        <taxon>Acariformes</taxon>
        <taxon>Trombidiformes</taxon>
        <taxon>Prostigmata</taxon>
        <taxon>Anystina</taxon>
        <taxon>Parasitengona</taxon>
        <taxon>Trombiculoidea</taxon>
        <taxon>Trombiculidae</taxon>
        <taxon>Leptotrombidium</taxon>
    </lineage>
</organism>
<dbReference type="Gene3D" id="1.25.40.990">
    <property type="match status" value="1"/>
</dbReference>
<dbReference type="VEuPathDB" id="VectorBase:LDEU002562"/>
<comment type="subunit">
    <text evidence="5">Component of the 19S proteasome regulatory particle complex. The 26S proteasome consists of a 20S core particle (CP) and two 19S regulatory subunits (RP). The regulatory particle is made of a lid composed of 9 subunits including PSMD8, a base containing 6 ATPases and few additional components. Interacts with DDI2. Interacts with TASOR.</text>
</comment>
<dbReference type="InterPro" id="IPR006746">
    <property type="entry name" value="26S_Psome_Rpn12"/>
</dbReference>
<accession>A0A443SPR1</accession>
<sequence length="705" mass="79917">MAASNKEIEAAHSLLKKTWNSKPVNVDRCYELLNKLKVALASTSFFPTSNESVDKTHSYMIRDILEIGVQISVLKDDTSSFERYMAQLKCYYFDFKDVLPPSSYEYQLLGLNLLYLLAQNKVADFHTELELLPPIEIIKNIYISHPVSLEQWLMEGSYNKVFLAKDNVPAESYTYFINKLLHTIRKEIAACMEKAYERISIDEATRILFLTSSKELKDFIVKEKLQWSSEGNFLKFSSKANVTEHVNRIPAEKLAERAIETGGLRKLRKAKGNAVAFGSERSKTHVLLHPLVAQNEETRKLVTDIINVLIALESTEKLDKKLLENNEIKKHLTPRYPRDVILVFGGRALELEFVNPEAVVEAYDHRLERWKNVNISDPCGPRDHHQVVVHEDNVYIIGGHQGPFNVFNSCRKFNLKTKIWSEISPMIEKRAFMAAVGTMKYVYAIGGYNGSWRVKTVERYDTVLNQWSLVENMHERRSGAGAAVLDNKIYVVGGFRDLNYLNSAECYSPESNQWTLISAMSKPRSSPSVVAYQNQIYAIGGLCCNGLMASAERFDTELGKWFPIEDEMKEKKCGAAAIVLDAKIFVIGGWNGVGGLRTVEIWSNKTRKWVLGSRLLKRRTGCAACVACKVPNIEEFTFNERESVVEDVLVKRMNGVHFNSQEDTDSGQTSTIHGANIDRNVLSAVGGINNNQQMAHNLDEWLDVD</sequence>
<dbReference type="Pfam" id="PF24681">
    <property type="entry name" value="Kelch_KLHDC2_KLHL20_DRC7"/>
    <property type="match status" value="1"/>
</dbReference>
<dbReference type="STRING" id="299467.A0A443SPR1"/>
<dbReference type="PANTHER" id="PTHR12387">
    <property type="entry name" value="26S PROTEASOME NON-ATPASE REGULATORY SUBUNIT 8"/>
    <property type="match status" value="1"/>
</dbReference>
<reference evidence="8 9" key="1">
    <citation type="journal article" date="2018" name="Gigascience">
        <title>Genomes of trombidid mites reveal novel predicted allergens and laterally-transferred genes associated with secondary metabolism.</title>
        <authorList>
            <person name="Dong X."/>
            <person name="Chaisiri K."/>
            <person name="Xia D."/>
            <person name="Armstrong S.D."/>
            <person name="Fang Y."/>
            <person name="Donnelly M.J."/>
            <person name="Kadowaki T."/>
            <person name="McGarry J.W."/>
            <person name="Darby A.C."/>
            <person name="Makepeace B.L."/>
        </authorList>
    </citation>
    <scope>NUCLEOTIDE SEQUENCE [LARGE SCALE GENOMIC DNA]</scope>
    <source>
        <strain evidence="8">UoL-UT</strain>
    </source>
</reference>
<dbReference type="SUPFAM" id="SSF117281">
    <property type="entry name" value="Kelch motif"/>
    <property type="match status" value="1"/>
</dbReference>